<feature type="transmembrane region" description="Helical" evidence="1">
    <location>
        <begin position="7"/>
        <end position="28"/>
    </location>
</feature>
<dbReference type="OrthoDB" id="8421716at2"/>
<proteinExistence type="predicted"/>
<feature type="transmembrane region" description="Helical" evidence="1">
    <location>
        <begin position="48"/>
        <end position="71"/>
    </location>
</feature>
<evidence type="ECO:0000313" key="3">
    <source>
        <dbReference type="Proteomes" id="UP000219465"/>
    </source>
</evidence>
<organism evidence="2 3">
    <name type="scientific">Hoeflea halophila</name>
    <dbReference type="NCBI Taxonomy" id="714899"/>
    <lineage>
        <taxon>Bacteria</taxon>
        <taxon>Pseudomonadati</taxon>
        <taxon>Pseudomonadota</taxon>
        <taxon>Alphaproteobacteria</taxon>
        <taxon>Hyphomicrobiales</taxon>
        <taxon>Rhizobiaceae</taxon>
        <taxon>Hoeflea</taxon>
    </lineage>
</organism>
<protein>
    <recommendedName>
        <fullName evidence="4">DoxX-like protein</fullName>
    </recommendedName>
</protein>
<keyword evidence="1" id="KW-1133">Transmembrane helix</keyword>
<sequence>MQTSPDLSPITATAAALMAVTVAIHVFMGGPEVHEPMLAEVTDITLNGYVSVLWHAVTVVLTALAAGLAVLAFRRDHALEAVLSGVQIGFAGLFVAYGLVRLGNLTDMPQWIIFLSIPLIARIGQSRRSTAGSTSGKRGPNPAPS</sequence>
<dbReference type="Proteomes" id="UP000219465">
    <property type="component" value="Unassembled WGS sequence"/>
</dbReference>
<accession>A0A286HLV2</accession>
<evidence type="ECO:0000256" key="1">
    <source>
        <dbReference type="SAM" id="Phobius"/>
    </source>
</evidence>
<name>A0A286HLV2_9HYPH</name>
<evidence type="ECO:0008006" key="4">
    <source>
        <dbReference type="Google" id="ProtNLM"/>
    </source>
</evidence>
<dbReference type="AlphaFoldDB" id="A0A286HLV2"/>
<gene>
    <name evidence="2" type="ORF">SAMN05877838_0008</name>
</gene>
<evidence type="ECO:0000313" key="2">
    <source>
        <dbReference type="EMBL" id="SOE08299.1"/>
    </source>
</evidence>
<dbReference type="RefSeq" id="WP_097103845.1">
    <property type="nucleotide sequence ID" value="NZ_OCPC01000001.1"/>
</dbReference>
<dbReference type="EMBL" id="OCPC01000001">
    <property type="protein sequence ID" value="SOE08299.1"/>
    <property type="molecule type" value="Genomic_DNA"/>
</dbReference>
<keyword evidence="1" id="KW-0812">Transmembrane</keyword>
<reference evidence="3" key="1">
    <citation type="submission" date="2017-08" db="EMBL/GenBank/DDBJ databases">
        <authorList>
            <person name="Varghese N."/>
            <person name="Submissions S."/>
        </authorList>
    </citation>
    <scope>NUCLEOTIDE SEQUENCE [LARGE SCALE GENOMIC DNA]</scope>
    <source>
        <strain evidence="3">KCTC 23107</strain>
    </source>
</reference>
<feature type="transmembrane region" description="Helical" evidence="1">
    <location>
        <begin position="78"/>
        <end position="102"/>
    </location>
</feature>
<keyword evidence="3" id="KW-1185">Reference proteome</keyword>
<keyword evidence="1" id="KW-0472">Membrane</keyword>